<organism evidence="2 3">
    <name type="scientific">Leptolyngbya boryana NIES-2135</name>
    <dbReference type="NCBI Taxonomy" id="1973484"/>
    <lineage>
        <taxon>Bacteria</taxon>
        <taxon>Bacillati</taxon>
        <taxon>Cyanobacteriota</taxon>
        <taxon>Cyanophyceae</taxon>
        <taxon>Leptolyngbyales</taxon>
        <taxon>Leptolyngbyaceae</taxon>
        <taxon>Leptolyngbya group</taxon>
        <taxon>Leptolyngbya</taxon>
    </lineage>
</organism>
<evidence type="ECO:0000256" key="1">
    <source>
        <dbReference type="SAM" id="MobiDB-lite"/>
    </source>
</evidence>
<dbReference type="Proteomes" id="UP000217895">
    <property type="component" value="Chromosome"/>
</dbReference>
<protein>
    <recommendedName>
        <fullName evidence="4">Chromosome segregation ATPase</fullName>
    </recommendedName>
</protein>
<feature type="region of interest" description="Disordered" evidence="1">
    <location>
        <begin position="219"/>
        <end position="288"/>
    </location>
</feature>
<feature type="compositionally biased region" description="Low complexity" evidence="1">
    <location>
        <begin position="270"/>
        <end position="280"/>
    </location>
</feature>
<sequence length="288" mass="32799">MNRLEKACLTGLVSLPLGIGTIAFGFLNTPVSISCDSLSENTEISTRLHCAQQRAQRQTPESLAAAIELLDNVATDDPYYEQSQRLIERWSLELITQAESEFQAGNLDKAISMLRVLPQDPKIKAWKSVWEKGESLTRTAQSQVEKREWQQAFQTARQLRQLDNEYWANQQYDSLSQQIQRDRELRDETFKNPVEPKKPLKEIEQNLPELPKIARSQRPIWTPKEDAPIVRHSGNEETQPASPIEPEVPPVQPAPQVEIEPEPPLETLDPIEPVEPVIPVRDVSTDRT</sequence>
<evidence type="ECO:0000313" key="2">
    <source>
        <dbReference type="EMBL" id="BAY55972.1"/>
    </source>
</evidence>
<dbReference type="AlphaFoldDB" id="A0A1Z4JGS4"/>
<gene>
    <name evidence="2" type="ORF">NIES2135_27990</name>
</gene>
<name>A0A1Z4JGS4_LEPBY</name>
<feature type="compositionally biased region" description="Basic and acidic residues" evidence="1">
    <location>
        <begin position="223"/>
        <end position="235"/>
    </location>
</feature>
<dbReference type="EMBL" id="AP018203">
    <property type="protein sequence ID" value="BAY55972.1"/>
    <property type="molecule type" value="Genomic_DNA"/>
</dbReference>
<accession>A0A1Z4JGS4</accession>
<reference evidence="2 3" key="1">
    <citation type="submission" date="2017-06" db="EMBL/GenBank/DDBJ databases">
        <title>Genome sequencing of cyanobaciteial culture collection at National Institute for Environmental Studies (NIES).</title>
        <authorList>
            <person name="Hirose Y."/>
            <person name="Shimura Y."/>
            <person name="Fujisawa T."/>
            <person name="Nakamura Y."/>
            <person name="Kawachi M."/>
        </authorList>
    </citation>
    <scope>NUCLEOTIDE SEQUENCE [LARGE SCALE GENOMIC DNA]</scope>
    <source>
        <strain evidence="2 3">NIES-2135</strain>
    </source>
</reference>
<dbReference type="PROSITE" id="PS51257">
    <property type="entry name" value="PROKAR_LIPOPROTEIN"/>
    <property type="match status" value="1"/>
</dbReference>
<evidence type="ECO:0008006" key="4">
    <source>
        <dbReference type="Google" id="ProtNLM"/>
    </source>
</evidence>
<evidence type="ECO:0000313" key="3">
    <source>
        <dbReference type="Proteomes" id="UP000217895"/>
    </source>
</evidence>
<proteinExistence type="predicted"/>
<keyword evidence="3" id="KW-1185">Reference proteome</keyword>